<proteinExistence type="predicted"/>
<dbReference type="InterPro" id="IPR000504">
    <property type="entry name" value="RRM_dom"/>
</dbReference>
<keyword evidence="1" id="KW-0677">Repeat</keyword>
<dbReference type="EMBL" id="JANEYF010002495">
    <property type="protein sequence ID" value="KAJ8945806.1"/>
    <property type="molecule type" value="Genomic_DNA"/>
</dbReference>
<dbReference type="Proteomes" id="UP001162156">
    <property type="component" value="Unassembled WGS sequence"/>
</dbReference>
<dbReference type="GO" id="GO:0003723">
    <property type="term" value="F:RNA binding"/>
    <property type="evidence" value="ECO:0007669"/>
    <property type="project" value="UniProtKB-KW"/>
</dbReference>
<name>A0AAV8Y3I8_9CUCU</name>
<dbReference type="Pfam" id="PF00076">
    <property type="entry name" value="RRM_1"/>
    <property type="match status" value="1"/>
</dbReference>
<protein>
    <recommendedName>
        <fullName evidence="3">RRM domain-containing protein</fullName>
    </recommendedName>
</protein>
<evidence type="ECO:0000313" key="5">
    <source>
        <dbReference type="Proteomes" id="UP001162156"/>
    </source>
</evidence>
<evidence type="ECO:0000256" key="1">
    <source>
        <dbReference type="ARBA" id="ARBA00022737"/>
    </source>
</evidence>
<sequence length="81" mass="8954">MSLNHRDFFKPVIPVNVRLLQDHTGRASGEADVEFASHDDAVRAMSKDKGHMQHRYIELFLNSAGGSSNGSSGYGPGRRRL</sequence>
<dbReference type="InterPro" id="IPR050666">
    <property type="entry name" value="ESRP"/>
</dbReference>
<evidence type="ECO:0000256" key="2">
    <source>
        <dbReference type="ARBA" id="ARBA00022884"/>
    </source>
</evidence>
<feature type="domain" description="RRM" evidence="3">
    <location>
        <begin position="6"/>
        <end position="47"/>
    </location>
</feature>
<reference evidence="4" key="1">
    <citation type="journal article" date="2023" name="Insect Mol. Biol.">
        <title>Genome sequencing provides insights into the evolution of gene families encoding plant cell wall-degrading enzymes in longhorned beetles.</title>
        <authorList>
            <person name="Shin N.R."/>
            <person name="Okamura Y."/>
            <person name="Kirsch R."/>
            <person name="Pauchet Y."/>
        </authorList>
    </citation>
    <scope>NUCLEOTIDE SEQUENCE</scope>
    <source>
        <strain evidence="4">RBIC_L_NR</strain>
    </source>
</reference>
<keyword evidence="5" id="KW-1185">Reference proteome</keyword>
<dbReference type="InterPro" id="IPR035979">
    <property type="entry name" value="RBD_domain_sf"/>
</dbReference>
<dbReference type="InterPro" id="IPR012677">
    <property type="entry name" value="Nucleotide-bd_a/b_plait_sf"/>
</dbReference>
<dbReference type="SUPFAM" id="SSF54928">
    <property type="entry name" value="RNA-binding domain, RBD"/>
    <property type="match status" value="1"/>
</dbReference>
<dbReference type="Gene3D" id="3.30.70.330">
    <property type="match status" value="1"/>
</dbReference>
<dbReference type="AlphaFoldDB" id="A0AAV8Y3I8"/>
<evidence type="ECO:0000259" key="3">
    <source>
        <dbReference type="Pfam" id="PF00076"/>
    </source>
</evidence>
<keyword evidence="2" id="KW-0694">RNA-binding</keyword>
<dbReference type="PANTHER" id="PTHR13976">
    <property type="entry name" value="HETEROGENEOUS NUCLEAR RIBONUCLEOPROTEIN-RELATED"/>
    <property type="match status" value="1"/>
</dbReference>
<gene>
    <name evidence="4" type="ORF">NQ314_009028</name>
</gene>
<comment type="caution">
    <text evidence="4">The sequence shown here is derived from an EMBL/GenBank/DDBJ whole genome shotgun (WGS) entry which is preliminary data.</text>
</comment>
<evidence type="ECO:0000313" key="4">
    <source>
        <dbReference type="EMBL" id="KAJ8945806.1"/>
    </source>
</evidence>
<accession>A0AAV8Y3I8</accession>
<organism evidence="4 5">
    <name type="scientific">Rhamnusium bicolor</name>
    <dbReference type="NCBI Taxonomy" id="1586634"/>
    <lineage>
        <taxon>Eukaryota</taxon>
        <taxon>Metazoa</taxon>
        <taxon>Ecdysozoa</taxon>
        <taxon>Arthropoda</taxon>
        <taxon>Hexapoda</taxon>
        <taxon>Insecta</taxon>
        <taxon>Pterygota</taxon>
        <taxon>Neoptera</taxon>
        <taxon>Endopterygota</taxon>
        <taxon>Coleoptera</taxon>
        <taxon>Polyphaga</taxon>
        <taxon>Cucujiformia</taxon>
        <taxon>Chrysomeloidea</taxon>
        <taxon>Cerambycidae</taxon>
        <taxon>Lepturinae</taxon>
        <taxon>Rhagiini</taxon>
        <taxon>Rhamnusium</taxon>
    </lineage>
</organism>